<dbReference type="PANTHER" id="PTHR32024">
    <property type="entry name" value="TRK SYSTEM POTASSIUM UPTAKE PROTEIN TRKG-RELATED"/>
    <property type="match status" value="1"/>
</dbReference>
<feature type="transmembrane region" description="Helical" evidence="8">
    <location>
        <begin position="402"/>
        <end position="421"/>
    </location>
</feature>
<feature type="transmembrane region" description="Helical" evidence="8">
    <location>
        <begin position="278"/>
        <end position="298"/>
    </location>
</feature>
<keyword evidence="9" id="KW-0378">Hydrolase</keyword>
<dbReference type="GO" id="GO:0016787">
    <property type="term" value="F:hydrolase activity"/>
    <property type="evidence" value="ECO:0007669"/>
    <property type="project" value="UniProtKB-KW"/>
</dbReference>
<feature type="transmembrane region" description="Helical" evidence="8">
    <location>
        <begin position="12"/>
        <end position="31"/>
    </location>
</feature>
<dbReference type="EMBL" id="CM001022">
    <property type="protein sequence ID" value="EFQ23567.1"/>
    <property type="molecule type" value="Genomic_DNA"/>
</dbReference>
<gene>
    <name evidence="9" type="ORF">Apau_1141</name>
</gene>
<comment type="subcellular location">
    <subcellularLocation>
        <location evidence="1">Cell membrane</location>
        <topology evidence="1">Multi-pass membrane protein</topology>
    </subcellularLocation>
</comment>
<reference evidence="9 10" key="1">
    <citation type="journal article" date="2010" name="Stand. Genomic Sci.">
        <title>Non-contiguous finished genome sequence of Aminomonas paucivorans type strain (GLU-3).</title>
        <authorList>
            <person name="Pitluck S."/>
            <person name="Yasawong M."/>
            <person name="Held B."/>
            <person name="Lapidus A."/>
            <person name="Nolan M."/>
            <person name="Copeland A."/>
            <person name="Lucas S."/>
            <person name="Del Rio T.G."/>
            <person name="Tice H."/>
            <person name="Cheng J.F."/>
            <person name="Chertkov O."/>
            <person name="Goodwin L."/>
            <person name="Tapia R."/>
            <person name="Han C."/>
            <person name="Liolios K."/>
            <person name="Ivanova N."/>
            <person name="Mavromatis K."/>
            <person name="Ovchinnikova G."/>
            <person name="Pati A."/>
            <person name="Chen A."/>
            <person name="Palaniappan K."/>
            <person name="Land M."/>
            <person name="Hauser L."/>
            <person name="Chang Y.J."/>
            <person name="Jeffries C.D."/>
            <person name="Pukall R."/>
            <person name="Spring S."/>
            <person name="Rohde M."/>
            <person name="Sikorski J."/>
            <person name="Goker M."/>
            <person name="Woyke T."/>
            <person name="Bristow J."/>
            <person name="Eisen J.A."/>
            <person name="Markowitz V."/>
            <person name="Hugenholtz P."/>
            <person name="Kyrpides N.C."/>
            <person name="Klenk H.P."/>
        </authorList>
    </citation>
    <scope>NUCLEOTIDE SEQUENCE [LARGE SCALE GENOMIC DNA]</scope>
    <source>
        <strain evidence="9 10">DSM 12260</strain>
    </source>
</reference>
<evidence type="ECO:0000256" key="7">
    <source>
        <dbReference type="ARBA" id="ARBA00023136"/>
    </source>
</evidence>
<evidence type="ECO:0000256" key="6">
    <source>
        <dbReference type="ARBA" id="ARBA00023065"/>
    </source>
</evidence>
<dbReference type="HOGENOM" id="CLU_026429_0_1_0"/>
<dbReference type="RefSeq" id="WP_006300767.1">
    <property type="nucleotide sequence ID" value="NZ_CM001022.1"/>
</dbReference>
<dbReference type="STRING" id="584708.Apau_1141"/>
<dbReference type="eggNOG" id="COG0168">
    <property type="taxonomic scope" value="Bacteria"/>
</dbReference>
<dbReference type="Gene3D" id="1.10.287.70">
    <property type="match status" value="1"/>
</dbReference>
<keyword evidence="4 8" id="KW-0812">Transmembrane</keyword>
<feature type="transmembrane region" description="Helical" evidence="8">
    <location>
        <begin position="72"/>
        <end position="96"/>
    </location>
</feature>
<keyword evidence="3" id="KW-1003">Cell membrane</keyword>
<dbReference type="Proteomes" id="UP000005096">
    <property type="component" value="Chromosome"/>
</dbReference>
<evidence type="ECO:0000256" key="3">
    <source>
        <dbReference type="ARBA" id="ARBA00022475"/>
    </source>
</evidence>
<evidence type="ECO:0000256" key="4">
    <source>
        <dbReference type="ARBA" id="ARBA00022692"/>
    </source>
</evidence>
<dbReference type="PANTHER" id="PTHR32024:SF1">
    <property type="entry name" value="KTR SYSTEM POTASSIUM UPTAKE PROTEIN B"/>
    <property type="match status" value="1"/>
</dbReference>
<feature type="transmembrane region" description="Helical" evidence="8">
    <location>
        <begin position="221"/>
        <end position="243"/>
    </location>
</feature>
<dbReference type="PaxDb" id="584708-Apau_1141"/>
<proteinExistence type="predicted"/>
<dbReference type="GO" id="GO:0030001">
    <property type="term" value="P:metal ion transport"/>
    <property type="evidence" value="ECO:0007669"/>
    <property type="project" value="UniProtKB-ARBA"/>
</dbReference>
<organism evidence="9 10">
    <name type="scientific">Aminomonas paucivorans DSM 12260</name>
    <dbReference type="NCBI Taxonomy" id="584708"/>
    <lineage>
        <taxon>Bacteria</taxon>
        <taxon>Thermotogati</taxon>
        <taxon>Synergistota</taxon>
        <taxon>Synergistia</taxon>
        <taxon>Synergistales</taxon>
        <taxon>Synergistaceae</taxon>
        <taxon>Aminomonas</taxon>
    </lineage>
</organism>
<evidence type="ECO:0000256" key="1">
    <source>
        <dbReference type="ARBA" id="ARBA00004651"/>
    </source>
</evidence>
<keyword evidence="5 8" id="KW-1133">Transmembrane helix</keyword>
<keyword evidence="2" id="KW-0813">Transport</keyword>
<feature type="transmembrane region" description="Helical" evidence="8">
    <location>
        <begin position="187"/>
        <end position="209"/>
    </location>
</feature>
<evidence type="ECO:0000313" key="10">
    <source>
        <dbReference type="Proteomes" id="UP000005096"/>
    </source>
</evidence>
<dbReference type="EC" id="3.6.3.14" evidence="9"/>
<keyword evidence="10" id="KW-1185">Reference proteome</keyword>
<evidence type="ECO:0000256" key="5">
    <source>
        <dbReference type="ARBA" id="ARBA00022989"/>
    </source>
</evidence>
<feature type="transmembrane region" description="Helical" evidence="8">
    <location>
        <begin position="156"/>
        <end position="175"/>
    </location>
</feature>
<feature type="transmembrane region" description="Helical" evidence="8">
    <location>
        <begin position="127"/>
        <end position="147"/>
    </location>
</feature>
<sequence>MRIYSSLRVERMLVLGFLSLITAGTLVLWAVDRLSGHPLSLLDALFTATSAVCVTGLAVVDTGRDLSLPAQGVLLLLIQLGGLGVMTATTALPLVFGMKIHLRQRLLFAGGLGMDTPQGAVRLLSTVLRYTLAVEALMAAPLFWGFLQREAPGRAAYLAVFHSISAFCNAGFSPYGDSLETFAGTFWVPGAVMVLVVLGGLGFPVAAELRACARRRHPLSAYTRMVLVVTAGLILLGTVLLAFSEWDRAFRDLPPLLKGWNALFHSITPRTAGFDTVALRNFSGLGLGITLTLMFVGASPASTGGGIKTTTFGVLLACSWKEVQGEEETVVWGRRIDPRTQRKALALTVLYLATLFLAVLGLCLYEPFSFRDLLFEAFSAMGTVGLSVGITPRLTPEGKMILVFLMFWGRVGIVTFLYGILARTRPGKVQYPSAQMPIG</sequence>
<feature type="transmembrane region" description="Helical" evidence="8">
    <location>
        <begin position="37"/>
        <end position="60"/>
    </location>
</feature>
<feature type="transmembrane region" description="Helical" evidence="8">
    <location>
        <begin position="344"/>
        <end position="367"/>
    </location>
</feature>
<evidence type="ECO:0000256" key="2">
    <source>
        <dbReference type="ARBA" id="ARBA00022448"/>
    </source>
</evidence>
<dbReference type="AlphaFoldDB" id="E3CXV7"/>
<dbReference type="GO" id="GO:0008324">
    <property type="term" value="F:monoatomic cation transmembrane transporter activity"/>
    <property type="evidence" value="ECO:0007669"/>
    <property type="project" value="InterPro"/>
</dbReference>
<accession>E3CXV7</accession>
<keyword evidence="7 8" id="KW-0472">Membrane</keyword>
<name>E3CXV7_9BACT</name>
<evidence type="ECO:0000313" key="9">
    <source>
        <dbReference type="EMBL" id="EFQ23567.1"/>
    </source>
</evidence>
<dbReference type="GO" id="GO:0005886">
    <property type="term" value="C:plasma membrane"/>
    <property type="evidence" value="ECO:0007669"/>
    <property type="project" value="UniProtKB-SubCell"/>
</dbReference>
<dbReference type="InterPro" id="IPR003445">
    <property type="entry name" value="Cat_transpt"/>
</dbReference>
<evidence type="ECO:0000256" key="8">
    <source>
        <dbReference type="SAM" id="Phobius"/>
    </source>
</evidence>
<keyword evidence="6" id="KW-0406">Ion transport</keyword>
<protein>
    <submittedName>
        <fullName evidence="9">H(+)-transporting two-sector ATPase</fullName>
        <ecNumber evidence="9">3.6.3.14</ecNumber>
    </submittedName>
</protein>
<dbReference type="Pfam" id="PF02386">
    <property type="entry name" value="TrkH"/>
    <property type="match status" value="1"/>
</dbReference>